<evidence type="ECO:0000313" key="3">
    <source>
        <dbReference type="Proteomes" id="UP000237000"/>
    </source>
</evidence>
<dbReference type="Proteomes" id="UP000237000">
    <property type="component" value="Unassembled WGS sequence"/>
</dbReference>
<reference evidence="3" key="1">
    <citation type="submission" date="2016-06" db="EMBL/GenBank/DDBJ databases">
        <title>Parallel loss of symbiosis genes in relatives of nitrogen-fixing non-legume Parasponia.</title>
        <authorList>
            <person name="Van Velzen R."/>
            <person name="Holmer R."/>
            <person name="Bu F."/>
            <person name="Rutten L."/>
            <person name="Van Zeijl A."/>
            <person name="Liu W."/>
            <person name="Santuari L."/>
            <person name="Cao Q."/>
            <person name="Sharma T."/>
            <person name="Shen D."/>
            <person name="Roswanjaya Y."/>
            <person name="Wardhani T."/>
            <person name="Kalhor M.S."/>
            <person name="Jansen J."/>
            <person name="Van den Hoogen J."/>
            <person name="Gungor B."/>
            <person name="Hartog M."/>
            <person name="Hontelez J."/>
            <person name="Verver J."/>
            <person name="Yang W.-C."/>
            <person name="Schijlen E."/>
            <person name="Repin R."/>
            <person name="Schilthuizen M."/>
            <person name="Schranz E."/>
            <person name="Heidstra R."/>
            <person name="Miyata K."/>
            <person name="Fedorova E."/>
            <person name="Kohlen W."/>
            <person name="Bisseling T."/>
            <person name="Smit S."/>
            <person name="Geurts R."/>
        </authorList>
    </citation>
    <scope>NUCLEOTIDE SEQUENCE [LARGE SCALE GENOMIC DNA]</scope>
    <source>
        <strain evidence="3">cv. RG33-2</strain>
    </source>
</reference>
<protein>
    <submittedName>
        <fullName evidence="2">Uncharacterized protein</fullName>
    </submittedName>
</protein>
<dbReference type="AlphaFoldDB" id="A0A2P5BNX9"/>
<dbReference type="EMBL" id="JXTC01000485">
    <property type="protein sequence ID" value="PON50499.1"/>
    <property type="molecule type" value="Genomic_DNA"/>
</dbReference>
<comment type="caution">
    <text evidence="2">The sequence shown here is derived from an EMBL/GenBank/DDBJ whole genome shotgun (WGS) entry which is preliminary data.</text>
</comment>
<gene>
    <name evidence="2" type="ORF">TorRG33x02_314250</name>
</gene>
<keyword evidence="1" id="KW-0812">Transmembrane</keyword>
<proteinExistence type="predicted"/>
<evidence type="ECO:0000313" key="2">
    <source>
        <dbReference type="EMBL" id="PON50499.1"/>
    </source>
</evidence>
<sequence length="144" mass="16691">MLITNHNNRKTMKNNSVDHIHDIPFKMIILITILGYHLKKKKTPRMLYSMLNSLLSVSVSLSYNNMCLQKSTVEVFESTSQFCPSKFQVPGPRESNNIYLNSDQNNHFIYSPQDGIFVNFIRNSTHRCTLLYMSQPCESHSQSE</sequence>
<organism evidence="2 3">
    <name type="scientific">Trema orientale</name>
    <name type="common">Charcoal tree</name>
    <name type="synonym">Celtis orientalis</name>
    <dbReference type="NCBI Taxonomy" id="63057"/>
    <lineage>
        <taxon>Eukaryota</taxon>
        <taxon>Viridiplantae</taxon>
        <taxon>Streptophyta</taxon>
        <taxon>Embryophyta</taxon>
        <taxon>Tracheophyta</taxon>
        <taxon>Spermatophyta</taxon>
        <taxon>Magnoliopsida</taxon>
        <taxon>eudicotyledons</taxon>
        <taxon>Gunneridae</taxon>
        <taxon>Pentapetalae</taxon>
        <taxon>rosids</taxon>
        <taxon>fabids</taxon>
        <taxon>Rosales</taxon>
        <taxon>Cannabaceae</taxon>
        <taxon>Trema</taxon>
    </lineage>
</organism>
<dbReference type="InParanoid" id="A0A2P5BNX9"/>
<feature type="transmembrane region" description="Helical" evidence="1">
    <location>
        <begin position="20"/>
        <end position="38"/>
    </location>
</feature>
<keyword evidence="3" id="KW-1185">Reference proteome</keyword>
<keyword evidence="1" id="KW-1133">Transmembrane helix</keyword>
<evidence type="ECO:0000256" key="1">
    <source>
        <dbReference type="SAM" id="Phobius"/>
    </source>
</evidence>
<keyword evidence="1" id="KW-0472">Membrane</keyword>
<name>A0A2P5BNX9_TREOI</name>
<accession>A0A2P5BNX9</accession>